<evidence type="ECO:0000313" key="8">
    <source>
        <dbReference type="EMBL" id="MCQ8129556.1"/>
    </source>
</evidence>
<name>A0ABT1U6R9_9GAMM</name>
<reference evidence="8 9" key="1">
    <citation type="submission" date="2022-07" db="EMBL/GenBank/DDBJ databases">
        <title>Methylomonas rivi sp. nov., Methylomonas rosea sp. nov., Methylomonas aureus sp. nov. and Methylomonas subterranea sp. nov., four novel methanotrophs isolated from a freshwater creek and the deep terrestrial subsurface.</title>
        <authorList>
            <person name="Abin C."/>
            <person name="Sankaranarayanan K."/>
            <person name="Garner C."/>
            <person name="Sindelar R."/>
            <person name="Kotary K."/>
            <person name="Garner R."/>
            <person name="Barclay S."/>
            <person name="Lawson P."/>
            <person name="Krumholz L."/>
        </authorList>
    </citation>
    <scope>NUCLEOTIDE SEQUENCE [LARGE SCALE GENOMIC DNA]</scope>
    <source>
        <strain evidence="8 9">WSC-6</strain>
    </source>
</reference>
<organism evidence="8 9">
    <name type="scientific">Methylomonas rivi</name>
    <dbReference type="NCBI Taxonomy" id="2952226"/>
    <lineage>
        <taxon>Bacteria</taxon>
        <taxon>Pseudomonadati</taxon>
        <taxon>Pseudomonadota</taxon>
        <taxon>Gammaproteobacteria</taxon>
        <taxon>Methylococcales</taxon>
        <taxon>Methylococcaceae</taxon>
        <taxon>Methylomonas</taxon>
    </lineage>
</organism>
<evidence type="ECO:0000256" key="4">
    <source>
        <dbReference type="ARBA" id="ARBA00022840"/>
    </source>
</evidence>
<keyword evidence="4" id="KW-0067">ATP-binding</keyword>
<dbReference type="InterPro" id="IPR006483">
    <property type="entry name" value="CRISPR-assoc_Cas3_HD"/>
</dbReference>
<dbReference type="Proteomes" id="UP001524586">
    <property type="component" value="Unassembled WGS sequence"/>
</dbReference>
<evidence type="ECO:0000259" key="7">
    <source>
        <dbReference type="PROSITE" id="PS51643"/>
    </source>
</evidence>
<dbReference type="InterPro" id="IPR013444">
    <property type="entry name" value="Helicase_Cas3_CRISPR-ass_Anaes"/>
</dbReference>
<comment type="caution">
    <text evidence="8">The sequence shown here is derived from an EMBL/GenBank/DDBJ whole genome shotgun (WGS) entry which is preliminary data.</text>
</comment>
<dbReference type="Pfam" id="PF00270">
    <property type="entry name" value="DEAD"/>
    <property type="match status" value="1"/>
</dbReference>
<protein>
    <submittedName>
        <fullName evidence="8">Type I-U CRISPR-associated helicase/endonuclease Cas3</fullName>
    </submittedName>
</protein>
<dbReference type="NCBIfam" id="TIGR02621">
    <property type="entry name" value="cas3_GSU0051"/>
    <property type="match status" value="1"/>
</dbReference>
<dbReference type="RefSeq" id="WP_256615989.1">
    <property type="nucleotide sequence ID" value="NZ_JANIBK010000080.1"/>
</dbReference>
<keyword evidence="1" id="KW-0547">Nucleotide-binding</keyword>
<dbReference type="InterPro" id="IPR027417">
    <property type="entry name" value="P-loop_NTPase"/>
</dbReference>
<dbReference type="PROSITE" id="PS51643">
    <property type="entry name" value="HD_CAS3"/>
    <property type="match status" value="1"/>
</dbReference>
<dbReference type="Gene3D" id="3.40.50.300">
    <property type="entry name" value="P-loop containing nucleotide triphosphate hydrolases"/>
    <property type="match status" value="2"/>
</dbReference>
<keyword evidence="5" id="KW-0051">Antiviral defense</keyword>
<gene>
    <name evidence="8" type="primary">cas3u</name>
    <name evidence="8" type="ORF">NP596_13915</name>
</gene>
<evidence type="ECO:0000256" key="5">
    <source>
        <dbReference type="ARBA" id="ARBA00023118"/>
    </source>
</evidence>
<dbReference type="SUPFAM" id="SSF52540">
    <property type="entry name" value="P-loop containing nucleoside triphosphate hydrolases"/>
    <property type="match status" value="1"/>
</dbReference>
<dbReference type="Pfam" id="PF22590">
    <property type="entry name" value="Cas3-like_C_2"/>
    <property type="match status" value="1"/>
</dbReference>
<dbReference type="InterPro" id="IPR001650">
    <property type="entry name" value="Helicase_C-like"/>
</dbReference>
<keyword evidence="9" id="KW-1185">Reference proteome</keyword>
<evidence type="ECO:0000256" key="2">
    <source>
        <dbReference type="ARBA" id="ARBA00022801"/>
    </source>
</evidence>
<dbReference type="InterPro" id="IPR014001">
    <property type="entry name" value="Helicase_ATP-bd"/>
</dbReference>
<feature type="domain" description="HD Cas3-type" evidence="7">
    <location>
        <begin position="759"/>
        <end position="914"/>
    </location>
</feature>
<keyword evidence="2" id="KW-0378">Hydrolase</keyword>
<accession>A0ABT1U6R9</accession>
<evidence type="ECO:0000259" key="6">
    <source>
        <dbReference type="PROSITE" id="PS51192"/>
    </source>
</evidence>
<dbReference type="PROSITE" id="PS51192">
    <property type="entry name" value="HELICASE_ATP_BIND_1"/>
    <property type="match status" value="1"/>
</dbReference>
<proteinExistence type="predicted"/>
<feature type="domain" description="Helicase ATP-binding" evidence="6">
    <location>
        <begin position="28"/>
        <end position="235"/>
    </location>
</feature>
<dbReference type="InterPro" id="IPR011545">
    <property type="entry name" value="DEAD/DEAH_box_helicase_dom"/>
</dbReference>
<dbReference type="SMART" id="SM00487">
    <property type="entry name" value="DEXDc"/>
    <property type="match status" value="1"/>
</dbReference>
<evidence type="ECO:0000256" key="3">
    <source>
        <dbReference type="ARBA" id="ARBA00022806"/>
    </source>
</evidence>
<sequence>MAIDEKFEAYFQEITGFPTLRWQRRLFHQLSENRLPDALDLPTGLGKTSVMVLWLLARALNPALPRRLVYVVDRRVVVDQATQVAEELQTKLEQLPELKALLGFNQNESVSVSTLRGQFVDNRQWLADPTKAAIIVGTIDMIGSRLLFEGYGVSRNMRRYHAGFLGADSLCVLDEAHLCQPFEALLQAVASDKSLLPTVEQMLSIPPFKRLSLSATGKQGGNQAFGLQAEDYGDDVVAQRLNAKKELSIEIGNEGNPLPELLGAEAWDLKDSGNRILIFCNRREDARKIKADLENRFKQAKVKYPINFLTGGRRVRERQNLVAWLADYGFLAGSEAKHDTPVFLIATSAGEVGIDLDADHMACDLVAFERMVQRFGRVNRRGEKSACIKVVAIPPKAPTVKRPTVPDVFMPQPPSIPPENADKALLKQYKQEQQAFEKAQKIYQKVQEEYAQQLASYQQTAKAFEGYQAQLAVVKRLAGDASPGAITALKPKVPSDEMKAALSEELLRPALTRALVDAWSMTSLEQHTARPDIQPWLRGWQPNEEPETTLAWRQYLPWGYGDDFPNPAEVEAFFENAPIHLSETLEISVREAAKNLVKRAQETLKSDSNLSGKPALLLLTRAGKLAGNRSFTVQQLANVAELKELQVLLANRQAVITRFLGGLSNEGLLDDSADGEGLVTLDHQWDEHIVGYRVVCREYVVKAEGDWHTVYQFKPKADEDAEAVEIWLVQVYRGPKSQRQGDPAVARFEQSLQKHHDFAGREMKTIAQALALPADYADLVVAAMRRHDLGKQRGLWQTSMNAPPDGRPYAKTLGGGNPRLLAGYRHEFGSLADVANDAAINQLPTELQDLALHLIASHHGYACPVIAPIDPGAPPSVLAERAQQAALRFACLQRQWGPWGLAWWEAVFRAADHRASQISDEQAELEGKA</sequence>
<dbReference type="SMART" id="SM00490">
    <property type="entry name" value="HELICc"/>
    <property type="match status" value="1"/>
</dbReference>
<evidence type="ECO:0000313" key="9">
    <source>
        <dbReference type="Proteomes" id="UP001524586"/>
    </source>
</evidence>
<evidence type="ECO:0000256" key="1">
    <source>
        <dbReference type="ARBA" id="ARBA00022741"/>
    </source>
</evidence>
<dbReference type="InterPro" id="IPR054712">
    <property type="entry name" value="Cas3-like_dom"/>
</dbReference>
<dbReference type="EMBL" id="JANIBK010000080">
    <property type="protein sequence ID" value="MCQ8129556.1"/>
    <property type="molecule type" value="Genomic_DNA"/>
</dbReference>
<keyword evidence="3" id="KW-0347">Helicase</keyword>